<dbReference type="SUPFAM" id="SSF51430">
    <property type="entry name" value="NAD(P)-linked oxidoreductase"/>
    <property type="match status" value="1"/>
</dbReference>
<evidence type="ECO:0000259" key="2">
    <source>
        <dbReference type="Pfam" id="PF00248"/>
    </source>
</evidence>
<sequence length="316" mass="34286">MKIFPKIALGTWSWGAGFAGADTVFGNHLTDEQREAVFSEAMTRGLNLWDTAAVYGMGSSETALGKLIRHYPREALIVSTKFTPQIADPQASQPVSAMLEASLERLGVEAIDIYWIHNPSDVEKWTPALIPLLQSGKVKQVGVSNHSLSQIRRANEILNPAGFAVNAVQNHYSLLYRASEEAGILDYCHQNNISFFAYMVLEQGALSGRYNPQNPMPSGSGRAETYNRVLPQLETLTGAMKTIGESRNVSVAQVAIAWAIAKGTLPIIGATKVHHVQDAAGAIDIVLSADEMALLERLAIEAGVDTRGAWEQPMSQ</sequence>
<dbReference type="GO" id="GO:0005829">
    <property type="term" value="C:cytosol"/>
    <property type="evidence" value="ECO:0007669"/>
    <property type="project" value="TreeGrafter"/>
</dbReference>
<accession>A0A1I5ABQ9</accession>
<dbReference type="GO" id="GO:0016491">
    <property type="term" value="F:oxidoreductase activity"/>
    <property type="evidence" value="ECO:0007669"/>
    <property type="project" value="UniProtKB-KW"/>
</dbReference>
<dbReference type="InterPro" id="IPR050523">
    <property type="entry name" value="AKR_Detox_Biosynth"/>
</dbReference>
<dbReference type="CDD" id="cd19103">
    <property type="entry name" value="AKR_unchar"/>
    <property type="match status" value="1"/>
</dbReference>
<dbReference type="AlphaFoldDB" id="A0A1I5ABQ9"/>
<dbReference type="Pfam" id="PF00248">
    <property type="entry name" value="Aldo_ket_red"/>
    <property type="match status" value="1"/>
</dbReference>
<dbReference type="InterPro" id="IPR020471">
    <property type="entry name" value="AKR"/>
</dbReference>
<dbReference type="Proteomes" id="UP000198968">
    <property type="component" value="Unassembled WGS sequence"/>
</dbReference>
<dbReference type="OrthoDB" id="5488419at2"/>
<protein>
    <submittedName>
        <fullName evidence="3">Predicted oxidoreductase</fullName>
    </submittedName>
</protein>
<dbReference type="PANTHER" id="PTHR43364:SF4">
    <property type="entry name" value="NAD(P)-LINKED OXIDOREDUCTASE SUPERFAMILY PROTEIN"/>
    <property type="match status" value="1"/>
</dbReference>
<reference evidence="4" key="1">
    <citation type="submission" date="2016-10" db="EMBL/GenBank/DDBJ databases">
        <authorList>
            <person name="Varghese N."/>
            <person name="Submissions S."/>
        </authorList>
    </citation>
    <scope>NUCLEOTIDE SEQUENCE [LARGE SCALE GENOMIC DNA]</scope>
    <source>
        <strain evidence="4">OV426</strain>
    </source>
</reference>
<dbReference type="EMBL" id="FOVG01000001">
    <property type="protein sequence ID" value="SFN59853.1"/>
    <property type="molecule type" value="Genomic_DNA"/>
</dbReference>
<keyword evidence="1" id="KW-0560">Oxidoreductase</keyword>
<evidence type="ECO:0000256" key="1">
    <source>
        <dbReference type="ARBA" id="ARBA00023002"/>
    </source>
</evidence>
<name>A0A1I5ABQ9_9GAMM</name>
<feature type="domain" description="NADP-dependent oxidoreductase" evidence="2">
    <location>
        <begin position="6"/>
        <end position="298"/>
    </location>
</feature>
<dbReference type="Gene3D" id="3.20.20.100">
    <property type="entry name" value="NADP-dependent oxidoreductase domain"/>
    <property type="match status" value="1"/>
</dbReference>
<proteinExistence type="predicted"/>
<evidence type="ECO:0000313" key="4">
    <source>
        <dbReference type="Proteomes" id="UP000198968"/>
    </source>
</evidence>
<gene>
    <name evidence="3" type="ORF">SAMN05428971_1975</name>
</gene>
<dbReference type="InterPro" id="IPR023210">
    <property type="entry name" value="NADP_OxRdtase_dom"/>
</dbReference>
<dbReference type="PANTHER" id="PTHR43364">
    <property type="entry name" value="NADH-SPECIFIC METHYLGLYOXAL REDUCTASE-RELATED"/>
    <property type="match status" value="1"/>
</dbReference>
<dbReference type="PRINTS" id="PR00069">
    <property type="entry name" value="ALDKETRDTASE"/>
</dbReference>
<keyword evidence="4" id="KW-1185">Reference proteome</keyword>
<dbReference type="InterPro" id="IPR036812">
    <property type="entry name" value="NAD(P)_OxRdtase_dom_sf"/>
</dbReference>
<dbReference type="RefSeq" id="WP_090963126.1">
    <property type="nucleotide sequence ID" value="NZ_FOVG01000001.1"/>
</dbReference>
<evidence type="ECO:0000313" key="3">
    <source>
        <dbReference type="EMBL" id="SFN59853.1"/>
    </source>
</evidence>
<organism evidence="3 4">
    <name type="scientific">Candidatus Pantoea varia</name>
    <dbReference type="NCBI Taxonomy" id="1881036"/>
    <lineage>
        <taxon>Bacteria</taxon>
        <taxon>Pseudomonadati</taxon>
        <taxon>Pseudomonadota</taxon>
        <taxon>Gammaproteobacteria</taxon>
        <taxon>Enterobacterales</taxon>
        <taxon>Erwiniaceae</taxon>
        <taxon>Pantoea</taxon>
    </lineage>
</organism>